<organism evidence="9">
    <name type="scientific">Schistocephalus solidus</name>
    <name type="common">Tapeworm</name>
    <dbReference type="NCBI Taxonomy" id="70667"/>
    <lineage>
        <taxon>Eukaryota</taxon>
        <taxon>Metazoa</taxon>
        <taxon>Spiralia</taxon>
        <taxon>Lophotrochozoa</taxon>
        <taxon>Platyhelminthes</taxon>
        <taxon>Cestoda</taxon>
        <taxon>Eucestoda</taxon>
        <taxon>Diphyllobothriidea</taxon>
        <taxon>Diphyllobothriidae</taxon>
        <taxon>Schistocephalus</taxon>
    </lineage>
</organism>
<sequence length="205" mass="23990">MSDSESDADLQELASVPGLYREVEIPKTYINNKLVVTILSFFLQPMLVSALERLRNRLPWLERLDIVNEPAPPPKDTDLDNDISKIDPNDDFKREAFFYRQAQAAVLEAIPRLHELNVPTRRPADYFAEMIKSDDHMVKVREHIVINKKRLELREKARQLRQARKFGKDTQKEVLEARRLEKKKHMDALKAVKRRPGVICTMNYI</sequence>
<evidence type="ECO:0000313" key="7">
    <source>
        <dbReference type="EMBL" id="VDL95679.1"/>
    </source>
</evidence>
<keyword evidence="8" id="KW-1185">Reference proteome</keyword>
<dbReference type="WBParaSite" id="SSLN_0000964601-mRNA-1">
    <property type="protein sequence ID" value="SSLN_0000964601-mRNA-1"/>
    <property type="gene ID" value="SSLN_0000964601"/>
</dbReference>
<evidence type="ECO:0000256" key="6">
    <source>
        <dbReference type="ARBA" id="ARBA00023242"/>
    </source>
</evidence>
<evidence type="ECO:0000256" key="1">
    <source>
        <dbReference type="ARBA" id="ARBA00003387"/>
    </source>
</evidence>
<comment type="function">
    <text evidence="1">Required for the processing of the 27S pre-rRNA.</text>
</comment>
<dbReference type="GO" id="GO:0034399">
    <property type="term" value="C:nuclear periphery"/>
    <property type="evidence" value="ECO:0007669"/>
    <property type="project" value="TreeGrafter"/>
</dbReference>
<dbReference type="PANTHER" id="PTHR13028">
    <property type="entry name" value="RRNA PROCESSING PROTEIN EBNA1-BINDING PROTEIN-RELATED"/>
    <property type="match status" value="1"/>
</dbReference>
<evidence type="ECO:0000256" key="5">
    <source>
        <dbReference type="ARBA" id="ARBA00023054"/>
    </source>
</evidence>
<protein>
    <submittedName>
        <fullName evidence="9">rRNA-processing protein EBP2</fullName>
    </submittedName>
</protein>
<reference evidence="9" key="1">
    <citation type="submission" date="2016-06" db="UniProtKB">
        <authorList>
            <consortium name="WormBaseParasite"/>
        </authorList>
    </citation>
    <scope>IDENTIFICATION</scope>
</reference>
<dbReference type="OrthoDB" id="443772at2759"/>
<dbReference type="GO" id="GO:0030687">
    <property type="term" value="C:preribosome, large subunit precursor"/>
    <property type="evidence" value="ECO:0007669"/>
    <property type="project" value="TreeGrafter"/>
</dbReference>
<dbReference type="InterPro" id="IPR008610">
    <property type="entry name" value="Ebp2"/>
</dbReference>
<proteinExistence type="inferred from homology"/>
<dbReference type="GO" id="GO:0005730">
    <property type="term" value="C:nucleolus"/>
    <property type="evidence" value="ECO:0007669"/>
    <property type="project" value="UniProtKB-SubCell"/>
</dbReference>
<evidence type="ECO:0000256" key="3">
    <source>
        <dbReference type="ARBA" id="ARBA00007336"/>
    </source>
</evidence>
<dbReference type="PANTHER" id="PTHR13028:SF0">
    <property type="entry name" value="RRNA-PROCESSING PROTEIN EBP2-RELATED"/>
    <property type="match status" value="1"/>
</dbReference>
<evidence type="ECO:0000313" key="9">
    <source>
        <dbReference type="WBParaSite" id="SSLN_0000964601-mRNA-1"/>
    </source>
</evidence>
<name>A0A183SYJ6_SCHSO</name>
<dbReference type="STRING" id="70667.A0A183SYJ6"/>
<dbReference type="Pfam" id="PF05890">
    <property type="entry name" value="Ebp2"/>
    <property type="match status" value="1"/>
</dbReference>
<accession>A0A183SYJ6</accession>
<gene>
    <name evidence="7" type="ORF">SSLN_LOCUS9294</name>
</gene>
<evidence type="ECO:0000256" key="4">
    <source>
        <dbReference type="ARBA" id="ARBA00022517"/>
    </source>
</evidence>
<dbReference type="Proteomes" id="UP000275846">
    <property type="component" value="Unassembled WGS sequence"/>
</dbReference>
<dbReference type="EMBL" id="UYSU01035158">
    <property type="protein sequence ID" value="VDL95679.1"/>
    <property type="molecule type" value="Genomic_DNA"/>
</dbReference>
<comment type="subcellular location">
    <subcellularLocation>
        <location evidence="2">Nucleus</location>
        <location evidence="2">Nucleolus</location>
    </subcellularLocation>
</comment>
<evidence type="ECO:0000256" key="2">
    <source>
        <dbReference type="ARBA" id="ARBA00004604"/>
    </source>
</evidence>
<dbReference type="AlphaFoldDB" id="A0A183SYJ6"/>
<keyword evidence="6" id="KW-0539">Nucleus</keyword>
<evidence type="ECO:0000313" key="8">
    <source>
        <dbReference type="Proteomes" id="UP000275846"/>
    </source>
</evidence>
<comment type="similarity">
    <text evidence="3">Belongs to the EBP2 family.</text>
</comment>
<reference evidence="7 8" key="2">
    <citation type="submission" date="2018-11" db="EMBL/GenBank/DDBJ databases">
        <authorList>
            <consortium name="Pathogen Informatics"/>
        </authorList>
    </citation>
    <scope>NUCLEOTIDE SEQUENCE [LARGE SCALE GENOMIC DNA]</scope>
    <source>
        <strain evidence="7 8">NST_G2</strain>
    </source>
</reference>
<dbReference type="GO" id="GO:0042273">
    <property type="term" value="P:ribosomal large subunit biogenesis"/>
    <property type="evidence" value="ECO:0007669"/>
    <property type="project" value="TreeGrafter"/>
</dbReference>
<keyword evidence="4" id="KW-0690">Ribosome biogenesis</keyword>
<keyword evidence="5" id="KW-0175">Coiled coil</keyword>
<dbReference type="GO" id="GO:0006364">
    <property type="term" value="P:rRNA processing"/>
    <property type="evidence" value="ECO:0007669"/>
    <property type="project" value="TreeGrafter"/>
</dbReference>